<accession>A0ACC1PSH3</accession>
<gene>
    <name evidence="1" type="ORF">NUW54_g6871</name>
</gene>
<keyword evidence="2" id="KW-1185">Reference proteome</keyword>
<name>A0ACC1PSH3_9APHY</name>
<evidence type="ECO:0000313" key="1">
    <source>
        <dbReference type="EMBL" id="KAJ2999874.1"/>
    </source>
</evidence>
<dbReference type="EMBL" id="JANSHE010001891">
    <property type="protein sequence ID" value="KAJ2999874.1"/>
    <property type="molecule type" value="Genomic_DNA"/>
</dbReference>
<organism evidence="1 2">
    <name type="scientific">Trametes sanguinea</name>
    <dbReference type="NCBI Taxonomy" id="158606"/>
    <lineage>
        <taxon>Eukaryota</taxon>
        <taxon>Fungi</taxon>
        <taxon>Dikarya</taxon>
        <taxon>Basidiomycota</taxon>
        <taxon>Agaricomycotina</taxon>
        <taxon>Agaricomycetes</taxon>
        <taxon>Polyporales</taxon>
        <taxon>Polyporaceae</taxon>
        <taxon>Trametes</taxon>
    </lineage>
</organism>
<protein>
    <submittedName>
        <fullName evidence="1">Uncharacterized protein</fullName>
    </submittedName>
</protein>
<reference evidence="1" key="1">
    <citation type="submission" date="2022-08" db="EMBL/GenBank/DDBJ databases">
        <title>Genome Sequence of Pycnoporus sanguineus.</title>
        <authorList>
            <person name="Buettner E."/>
        </authorList>
    </citation>
    <scope>NUCLEOTIDE SEQUENCE</scope>
    <source>
        <strain evidence="1">CG-C14</strain>
    </source>
</reference>
<proteinExistence type="predicted"/>
<dbReference type="Proteomes" id="UP001144978">
    <property type="component" value="Unassembled WGS sequence"/>
</dbReference>
<comment type="caution">
    <text evidence="1">The sequence shown here is derived from an EMBL/GenBank/DDBJ whole genome shotgun (WGS) entry which is preliminary data.</text>
</comment>
<evidence type="ECO:0000313" key="2">
    <source>
        <dbReference type="Proteomes" id="UP001144978"/>
    </source>
</evidence>
<sequence length="284" mass="30740">MPAYGAQTDLNSRYQFNDSKLELSRAGHIDCAGSFSEVKNGPVPTVDASTAPHQRRYLSCVPIGFSYYTSRPARFLIVTAAVEDTDVLVPCSSMLPTGSTVHTTGVRARGDRRHPEHYDFPPFALEATSLPHLAAHQRSTTANSELPHNVGSHGSSEWSYNIPGGPHPLVASWCPEAVTVASVPALRQVAKKRIGLTMRSSFCPTLWTSSTEPIWRASRPSTATPSFATNLQLAGRPFQDLCAGPSRRRIVDTSMARRAKDAYAGSAQAHHPRYGSILSTPLAS</sequence>